<dbReference type="Pfam" id="PF23559">
    <property type="entry name" value="WHD_DRP"/>
    <property type="match status" value="1"/>
</dbReference>
<evidence type="ECO:0000256" key="2">
    <source>
        <dbReference type="ARBA" id="ARBA00022614"/>
    </source>
</evidence>
<accession>A0AAV5EQP0</accession>
<evidence type="ECO:0000259" key="9">
    <source>
        <dbReference type="Pfam" id="PF23559"/>
    </source>
</evidence>
<evidence type="ECO:0000259" key="8">
    <source>
        <dbReference type="Pfam" id="PF18052"/>
    </source>
</evidence>
<dbReference type="GO" id="GO:0043531">
    <property type="term" value="F:ADP binding"/>
    <property type="evidence" value="ECO:0007669"/>
    <property type="project" value="InterPro"/>
</dbReference>
<dbReference type="Pfam" id="PF00931">
    <property type="entry name" value="NB-ARC"/>
    <property type="match status" value="1"/>
</dbReference>
<dbReference type="PRINTS" id="PR00364">
    <property type="entry name" value="DISEASERSIST"/>
</dbReference>
<dbReference type="Pfam" id="PF18052">
    <property type="entry name" value="Rx_N"/>
    <property type="match status" value="1"/>
</dbReference>
<evidence type="ECO:0000259" key="7">
    <source>
        <dbReference type="Pfam" id="PF00931"/>
    </source>
</evidence>
<keyword evidence="4" id="KW-0547">Nucleotide-binding</keyword>
<dbReference type="AlphaFoldDB" id="A0AAV5EQP0"/>
<name>A0AAV5EQP0_ELECO</name>
<evidence type="ECO:0000256" key="3">
    <source>
        <dbReference type="ARBA" id="ARBA00022737"/>
    </source>
</evidence>
<dbReference type="Proteomes" id="UP001054889">
    <property type="component" value="Unassembled WGS sequence"/>
</dbReference>
<dbReference type="InterPro" id="IPR027417">
    <property type="entry name" value="P-loop_NTPase"/>
</dbReference>
<comment type="similarity">
    <text evidence="1">Belongs to the disease resistance NB-LRR family.</text>
</comment>
<dbReference type="Gene3D" id="1.20.5.4130">
    <property type="match status" value="1"/>
</dbReference>
<keyword evidence="3" id="KW-0677">Repeat</keyword>
<evidence type="ECO:0000313" key="11">
    <source>
        <dbReference type="EMBL" id="GJN24829.1"/>
    </source>
</evidence>
<dbReference type="GO" id="GO:0002758">
    <property type="term" value="P:innate immune response-activating signaling pathway"/>
    <property type="evidence" value="ECO:0007669"/>
    <property type="project" value="UniProtKB-ARBA"/>
</dbReference>
<feature type="domain" description="Disease resistance N-terminal" evidence="8">
    <location>
        <begin position="12"/>
        <end position="78"/>
    </location>
</feature>
<dbReference type="InterPro" id="IPR002182">
    <property type="entry name" value="NB-ARC"/>
</dbReference>
<dbReference type="Pfam" id="PF23598">
    <property type="entry name" value="LRR_14"/>
    <property type="match status" value="1"/>
</dbReference>
<dbReference type="FunFam" id="3.40.50.300:FF:001091">
    <property type="entry name" value="Probable disease resistance protein At1g61300"/>
    <property type="match status" value="1"/>
</dbReference>
<comment type="caution">
    <text evidence="11">The sequence shown here is derived from an EMBL/GenBank/DDBJ whole genome shotgun (WGS) entry which is preliminary data.</text>
</comment>
<dbReference type="InterPro" id="IPR036388">
    <property type="entry name" value="WH-like_DNA-bd_sf"/>
</dbReference>
<reference evidence="11" key="1">
    <citation type="journal article" date="2018" name="DNA Res.">
        <title>Multiple hybrid de novo genome assembly of finger millet, an orphan allotetraploid crop.</title>
        <authorList>
            <person name="Hatakeyama M."/>
            <person name="Aluri S."/>
            <person name="Balachadran M.T."/>
            <person name="Sivarajan S.R."/>
            <person name="Patrignani A."/>
            <person name="Gruter S."/>
            <person name="Poveda L."/>
            <person name="Shimizu-Inatsugi R."/>
            <person name="Baeten J."/>
            <person name="Francoijs K.J."/>
            <person name="Nataraja K.N."/>
            <person name="Reddy Y.A.N."/>
            <person name="Phadnis S."/>
            <person name="Ravikumar R.L."/>
            <person name="Schlapbach R."/>
            <person name="Sreeman S.M."/>
            <person name="Shimizu K.K."/>
        </authorList>
    </citation>
    <scope>NUCLEOTIDE SEQUENCE</scope>
</reference>
<evidence type="ECO:0000256" key="6">
    <source>
        <dbReference type="ARBA" id="ARBA00023054"/>
    </source>
</evidence>
<proteinExistence type="inferred from homology"/>
<keyword evidence="6" id="KW-0175">Coiled coil</keyword>
<sequence>MALSHSAAVSLSNLFGVGSDITATAQELEVMRAFLRSADSQQGMDALASSWIKHVRDAAFELEDVADECSYLSGNGRSWVKVRSWLALSRRLRRARQRLRQLSAAKELYGIHPADCGPALRIAIVNSRMLADTAHFIRKEEVVGFDDHEKKLLEWIAEDAEPQRKLIAVCGMGGIGKTTLVTRVYKEVATSHFEYAAWVAVSQGFTTDDLLGKILRELRRHSGGRSLNAEIDTNADYRSLMAAVQGHLCKRKYLVVLDDVWDAHLWGNLLHLAFPDDAAGSRVVITTRSNQVAKAATLDRTMMLEPLQWREAWTLFCNVTFRDVPNRTCPSYLEGIATNMLKRCQGLPMAIVSISKLLALRERTEFAWRNACNNLVWDKSSDDLGIGEAASILNLSIDDLPHHLKKCFLSCSVYPEDLWIKRKILIRRWVALDFVEDKPGHCTAEDVADEYLDQLIQRNLMHPVAKNEFGRAKRCLIHDLIRELIIHRSREEERYCRFAMCKVSIDSIVRIRHLAVDRCQEVDCQHAPQLPKLRTFNAFGSELQPSVMSHFRFLTVLNLWFIEMKKLPDSVTNLHNLRYLGIRSTLIEELPKELGKLQKLQILDAKFSMVRRLPSSIAKLKALRHLIVLTRETTDLLKSFPGKAAEISVGLESLTRLQTLKYVQPRKKMVTSLAKLIQLRSLELSDVNAILILDLLSSISRMSFLRRLGLGTEPREDSILDLELISSPPLKLKKLTLTGRLARGKLPSWICFLTSLMQLRLRGSHIAQDSLMLLAALPRLVNLSLISAYHERSMIFGPGSFPNLRKLTLEDLPNLTHVEFQEGCLVNLCDLVLGLCTELTQTPTGIKNLVHVQNFELYGMPKEFVAMLKEQNCAAGYHNPASSDFYQAPRFSRLVRFVRKNNRL</sequence>
<dbReference type="InterPro" id="IPR041118">
    <property type="entry name" value="Rx_N"/>
</dbReference>
<evidence type="ECO:0000313" key="12">
    <source>
        <dbReference type="Proteomes" id="UP001054889"/>
    </source>
</evidence>
<feature type="domain" description="NB-ARC" evidence="7">
    <location>
        <begin position="147"/>
        <end position="322"/>
    </location>
</feature>
<dbReference type="EMBL" id="BQKI01000077">
    <property type="protein sequence ID" value="GJN24829.1"/>
    <property type="molecule type" value="Genomic_DNA"/>
</dbReference>
<feature type="domain" description="Disease resistance protein winged helix" evidence="9">
    <location>
        <begin position="413"/>
        <end position="485"/>
    </location>
</feature>
<evidence type="ECO:0000259" key="10">
    <source>
        <dbReference type="Pfam" id="PF23598"/>
    </source>
</evidence>
<keyword evidence="5" id="KW-0611">Plant defense</keyword>
<feature type="domain" description="Disease resistance R13L4/SHOC-2-like LRR" evidence="10">
    <location>
        <begin position="532"/>
        <end position="855"/>
    </location>
</feature>
<dbReference type="Gene3D" id="3.80.10.10">
    <property type="entry name" value="Ribonuclease Inhibitor"/>
    <property type="match status" value="1"/>
</dbReference>
<evidence type="ECO:0000256" key="5">
    <source>
        <dbReference type="ARBA" id="ARBA00022821"/>
    </source>
</evidence>
<dbReference type="PANTHER" id="PTHR23155:SF943">
    <property type="entry name" value="OS08G0193700 PROTEIN"/>
    <property type="match status" value="1"/>
</dbReference>
<gene>
    <name evidence="11" type="primary">gb12596</name>
    <name evidence="11" type="ORF">PR202_gb12596</name>
</gene>
<dbReference type="SUPFAM" id="SSF52058">
    <property type="entry name" value="L domain-like"/>
    <property type="match status" value="1"/>
</dbReference>
<dbReference type="Gene3D" id="3.40.50.300">
    <property type="entry name" value="P-loop containing nucleotide triphosphate hydrolases"/>
    <property type="match status" value="1"/>
</dbReference>
<dbReference type="Gene3D" id="1.10.10.10">
    <property type="entry name" value="Winged helix-like DNA-binding domain superfamily/Winged helix DNA-binding domain"/>
    <property type="match status" value="1"/>
</dbReference>
<keyword evidence="12" id="KW-1185">Reference proteome</keyword>
<dbReference type="InterPro" id="IPR042197">
    <property type="entry name" value="Apaf_helical"/>
</dbReference>
<keyword evidence="2" id="KW-0433">Leucine-rich repeat</keyword>
<dbReference type="GO" id="GO:0042742">
    <property type="term" value="P:defense response to bacterium"/>
    <property type="evidence" value="ECO:0007669"/>
    <property type="project" value="UniProtKB-ARBA"/>
</dbReference>
<dbReference type="InterPro" id="IPR044974">
    <property type="entry name" value="Disease_R_plants"/>
</dbReference>
<dbReference type="Gene3D" id="1.10.8.430">
    <property type="entry name" value="Helical domain of apoptotic protease-activating factors"/>
    <property type="match status" value="1"/>
</dbReference>
<protein>
    <submittedName>
        <fullName evidence="11">Uncharacterized protein</fullName>
    </submittedName>
</protein>
<dbReference type="PANTHER" id="PTHR23155">
    <property type="entry name" value="DISEASE RESISTANCE PROTEIN RP"/>
    <property type="match status" value="1"/>
</dbReference>
<evidence type="ECO:0000256" key="1">
    <source>
        <dbReference type="ARBA" id="ARBA00008894"/>
    </source>
</evidence>
<dbReference type="InterPro" id="IPR055414">
    <property type="entry name" value="LRR_R13L4/SHOC2-like"/>
</dbReference>
<dbReference type="SUPFAM" id="SSF52540">
    <property type="entry name" value="P-loop containing nucleoside triphosphate hydrolases"/>
    <property type="match status" value="1"/>
</dbReference>
<dbReference type="InterPro" id="IPR058922">
    <property type="entry name" value="WHD_DRP"/>
</dbReference>
<dbReference type="FunFam" id="1.10.10.10:FF:000322">
    <property type="entry name" value="Probable disease resistance protein At1g63360"/>
    <property type="match status" value="1"/>
</dbReference>
<organism evidence="11 12">
    <name type="scientific">Eleusine coracana subsp. coracana</name>
    <dbReference type="NCBI Taxonomy" id="191504"/>
    <lineage>
        <taxon>Eukaryota</taxon>
        <taxon>Viridiplantae</taxon>
        <taxon>Streptophyta</taxon>
        <taxon>Embryophyta</taxon>
        <taxon>Tracheophyta</taxon>
        <taxon>Spermatophyta</taxon>
        <taxon>Magnoliopsida</taxon>
        <taxon>Liliopsida</taxon>
        <taxon>Poales</taxon>
        <taxon>Poaceae</taxon>
        <taxon>PACMAD clade</taxon>
        <taxon>Chloridoideae</taxon>
        <taxon>Cynodonteae</taxon>
        <taxon>Eleusininae</taxon>
        <taxon>Eleusine</taxon>
    </lineage>
</organism>
<dbReference type="InterPro" id="IPR032675">
    <property type="entry name" value="LRR_dom_sf"/>
</dbReference>
<reference evidence="11" key="2">
    <citation type="submission" date="2021-12" db="EMBL/GenBank/DDBJ databases">
        <title>Resequencing data analysis of finger millet.</title>
        <authorList>
            <person name="Hatakeyama M."/>
            <person name="Aluri S."/>
            <person name="Balachadran M.T."/>
            <person name="Sivarajan S.R."/>
            <person name="Poveda L."/>
            <person name="Shimizu-Inatsugi R."/>
            <person name="Schlapbach R."/>
            <person name="Sreeman S.M."/>
            <person name="Shimizu K.K."/>
        </authorList>
    </citation>
    <scope>NUCLEOTIDE SEQUENCE</scope>
</reference>
<evidence type="ECO:0000256" key="4">
    <source>
        <dbReference type="ARBA" id="ARBA00022741"/>
    </source>
</evidence>
<dbReference type="GO" id="GO:0009626">
    <property type="term" value="P:plant-type hypersensitive response"/>
    <property type="evidence" value="ECO:0007669"/>
    <property type="project" value="UniProtKB-ARBA"/>
</dbReference>